<name>A0A8F6YBY7_9RHOB</name>
<reference evidence="1 2" key="1">
    <citation type="submission" date="2021-07" db="EMBL/GenBank/DDBJ databases">
        <title>A novel Jannaschia species isolated from marine dinoflagellate Ceratoperidinium margalefii.</title>
        <authorList>
            <person name="Jiang Y."/>
            <person name="Li Z."/>
        </authorList>
    </citation>
    <scope>NUCLEOTIDE SEQUENCE [LARGE SCALE GENOMIC DNA]</scope>
    <source>
        <strain evidence="1 2">J12C1-MA-4</strain>
    </source>
</reference>
<dbReference type="RefSeq" id="WP_219000858.1">
    <property type="nucleotide sequence ID" value="NZ_CP079194.1"/>
</dbReference>
<dbReference type="Proteomes" id="UP000825009">
    <property type="component" value="Chromosome"/>
</dbReference>
<accession>A0A8F6YBY7</accession>
<organism evidence="1 2">
    <name type="scientific">Gymnodinialimonas ceratoperidinii</name>
    <dbReference type="NCBI Taxonomy" id="2856823"/>
    <lineage>
        <taxon>Bacteria</taxon>
        <taxon>Pseudomonadati</taxon>
        <taxon>Pseudomonadota</taxon>
        <taxon>Alphaproteobacteria</taxon>
        <taxon>Rhodobacterales</taxon>
        <taxon>Paracoccaceae</taxon>
        <taxon>Gymnodinialimonas</taxon>
    </lineage>
</organism>
<gene>
    <name evidence="1" type="ORF">KYE46_12035</name>
</gene>
<protein>
    <submittedName>
        <fullName evidence="1">Uncharacterized protein</fullName>
    </submittedName>
</protein>
<dbReference type="EMBL" id="CP079194">
    <property type="protein sequence ID" value="QXT38662.1"/>
    <property type="molecule type" value="Genomic_DNA"/>
</dbReference>
<proteinExistence type="predicted"/>
<dbReference type="PROSITE" id="PS51257">
    <property type="entry name" value="PROKAR_LIPOPROTEIN"/>
    <property type="match status" value="1"/>
</dbReference>
<evidence type="ECO:0000313" key="1">
    <source>
        <dbReference type="EMBL" id="QXT38662.1"/>
    </source>
</evidence>
<sequence>MRLAFLILATLLLAACGRPLTDAEAAYMAELQGDTFDPRPVRIARNPFVGLITQTYPTRPPVTCRERIFPPPQTPTISSQTGGIVLFNTLHLREDLVIEDYTRFPDGTRGLVAAMFFAHEMTHVWQWQNREITGYHPFRAFAEHARIEDPYLFSNDDPRPFLSYGYEQQASLVEEYVCCRATDPEGARTARLEALIGQVMPVTPIRDRVDSTPIRLPWDDAPIGGICS</sequence>
<dbReference type="KEGG" id="gce:KYE46_12035"/>
<keyword evidence="2" id="KW-1185">Reference proteome</keyword>
<dbReference type="AlphaFoldDB" id="A0A8F6YBY7"/>
<evidence type="ECO:0000313" key="2">
    <source>
        <dbReference type="Proteomes" id="UP000825009"/>
    </source>
</evidence>